<evidence type="ECO:0000313" key="3">
    <source>
        <dbReference type="EMBL" id="RWS11746.1"/>
    </source>
</evidence>
<dbReference type="Proteomes" id="UP000285301">
    <property type="component" value="Unassembled WGS sequence"/>
</dbReference>
<proteinExistence type="predicted"/>
<feature type="compositionally biased region" description="Basic and acidic residues" evidence="1">
    <location>
        <begin position="113"/>
        <end position="122"/>
    </location>
</feature>
<reference evidence="3 4" key="1">
    <citation type="journal article" date="2018" name="Gigascience">
        <title>Genomes of trombidid mites reveal novel predicted allergens and laterally-transferred genes associated with secondary metabolism.</title>
        <authorList>
            <person name="Dong X."/>
            <person name="Chaisiri K."/>
            <person name="Xia D."/>
            <person name="Armstrong S.D."/>
            <person name="Fang Y."/>
            <person name="Donnelly M.J."/>
            <person name="Kadowaki T."/>
            <person name="McGarry J.W."/>
            <person name="Darby A.C."/>
            <person name="Makepeace B.L."/>
        </authorList>
    </citation>
    <scope>NUCLEOTIDE SEQUENCE [LARGE SCALE GENOMIC DNA]</scope>
    <source>
        <strain evidence="3">UoL-WK</strain>
    </source>
</reference>
<feature type="region of interest" description="Disordered" evidence="1">
    <location>
        <begin position="84"/>
        <end position="162"/>
    </location>
</feature>
<keyword evidence="4" id="KW-1185">Reference proteome</keyword>
<feature type="compositionally biased region" description="Basic and acidic residues" evidence="1">
    <location>
        <begin position="139"/>
        <end position="159"/>
    </location>
</feature>
<feature type="compositionally biased region" description="Polar residues" evidence="1">
    <location>
        <begin position="126"/>
        <end position="138"/>
    </location>
</feature>
<dbReference type="AlphaFoldDB" id="A0A3S3QP14"/>
<name>A0A3S3QP14_9ACAR</name>
<dbReference type="EMBL" id="NCKU01001597">
    <property type="protein sequence ID" value="RWS11713.1"/>
    <property type="molecule type" value="Genomic_DNA"/>
</dbReference>
<organism evidence="3 4">
    <name type="scientific">Dinothrombium tinctorium</name>
    <dbReference type="NCBI Taxonomy" id="1965070"/>
    <lineage>
        <taxon>Eukaryota</taxon>
        <taxon>Metazoa</taxon>
        <taxon>Ecdysozoa</taxon>
        <taxon>Arthropoda</taxon>
        <taxon>Chelicerata</taxon>
        <taxon>Arachnida</taxon>
        <taxon>Acari</taxon>
        <taxon>Acariformes</taxon>
        <taxon>Trombidiformes</taxon>
        <taxon>Prostigmata</taxon>
        <taxon>Anystina</taxon>
        <taxon>Parasitengona</taxon>
        <taxon>Trombidioidea</taxon>
        <taxon>Trombidiidae</taxon>
        <taxon>Dinothrombium</taxon>
    </lineage>
</organism>
<sequence length="289" mass="32509">MMMKTQSYSRFAYTVESQSDDQAESKDSNGHNWGPKNNYGSRKANADYRIIDYISSDYGFSTHAKANEPGMSSSNANDVKVKSNAQYDQQTSESSSKTKGTKGQLQTETMDEFEQKPEKIVEDQESTTQATSTSVPKTNQREVERDNTQYNKSGKDARRPSMGAKLSIHQLISEAMPTLQMSIVPVYFMNKETKSLITVPYLVMKSISKMPLIPGMFSGLNNENNNLANFQHTSNRIRYRAANQLLPYLATPSYSQEYAKTSERNQVESDGDNSWVAVYSGHSTQDALW</sequence>
<comment type="caution">
    <text evidence="3">The sequence shown here is derived from an EMBL/GenBank/DDBJ whole genome shotgun (WGS) entry which is preliminary data.</text>
</comment>
<evidence type="ECO:0000256" key="1">
    <source>
        <dbReference type="SAM" id="MobiDB-lite"/>
    </source>
</evidence>
<feature type="compositionally biased region" description="Low complexity" evidence="1">
    <location>
        <begin position="89"/>
        <end position="104"/>
    </location>
</feature>
<dbReference type="OrthoDB" id="6528670at2759"/>
<protein>
    <submittedName>
        <fullName evidence="3">Uncharacterized protein</fullName>
    </submittedName>
</protein>
<dbReference type="EMBL" id="NCKU01001581">
    <property type="protein sequence ID" value="RWS11746.1"/>
    <property type="molecule type" value="Genomic_DNA"/>
</dbReference>
<evidence type="ECO:0000313" key="4">
    <source>
        <dbReference type="Proteomes" id="UP000285301"/>
    </source>
</evidence>
<evidence type="ECO:0000313" key="2">
    <source>
        <dbReference type="EMBL" id="RWS11713.1"/>
    </source>
</evidence>
<gene>
    <name evidence="2" type="ORF">B4U79_00360</name>
    <name evidence="3" type="ORF">B4U79_07107</name>
</gene>
<accession>A0A3S3QP14</accession>
<reference evidence="3" key="2">
    <citation type="submission" date="2018-11" db="EMBL/GenBank/DDBJ databases">
        <title>Trombidioid mite genomics.</title>
        <authorList>
            <person name="Dong X."/>
        </authorList>
    </citation>
    <scope>NUCLEOTIDE SEQUENCE</scope>
    <source>
        <strain evidence="3">UoL-WK</strain>
    </source>
</reference>
<feature type="region of interest" description="Disordered" evidence="1">
    <location>
        <begin position="15"/>
        <end position="44"/>
    </location>
</feature>